<dbReference type="OrthoDB" id="2107166at2759"/>
<gene>
    <name evidence="1" type="ORF">P691DRAFT_607549</name>
</gene>
<reference evidence="1" key="1">
    <citation type="submission" date="2020-11" db="EMBL/GenBank/DDBJ databases">
        <authorList>
            <consortium name="DOE Joint Genome Institute"/>
            <person name="Ahrendt S."/>
            <person name="Riley R."/>
            <person name="Andreopoulos W."/>
            <person name="Labutti K."/>
            <person name="Pangilinan J."/>
            <person name="Ruiz-Duenas F.J."/>
            <person name="Barrasa J.M."/>
            <person name="Sanchez-Garcia M."/>
            <person name="Camarero S."/>
            <person name="Miyauchi S."/>
            <person name="Serrano A."/>
            <person name="Linde D."/>
            <person name="Babiker R."/>
            <person name="Drula E."/>
            <person name="Ayuso-Fernandez I."/>
            <person name="Pacheco R."/>
            <person name="Padilla G."/>
            <person name="Ferreira P."/>
            <person name="Barriuso J."/>
            <person name="Kellner H."/>
            <person name="Castanera R."/>
            <person name="Alfaro M."/>
            <person name="Ramirez L."/>
            <person name="Pisabarro A.G."/>
            <person name="Kuo A."/>
            <person name="Tritt A."/>
            <person name="Lipzen A."/>
            <person name="He G."/>
            <person name="Yan M."/>
            <person name="Ng V."/>
            <person name="Cullen D."/>
            <person name="Martin F."/>
            <person name="Rosso M.-N."/>
            <person name="Henrissat B."/>
            <person name="Hibbett D."/>
            <person name="Martinez A.T."/>
            <person name="Grigoriev I.V."/>
        </authorList>
    </citation>
    <scope>NUCLEOTIDE SEQUENCE</scope>
    <source>
        <strain evidence="1">MF-IS2</strain>
    </source>
</reference>
<dbReference type="AlphaFoldDB" id="A0A9P5X3P5"/>
<evidence type="ECO:0000313" key="2">
    <source>
        <dbReference type="Proteomes" id="UP000807342"/>
    </source>
</evidence>
<organism evidence="1 2">
    <name type="scientific">Macrolepiota fuliginosa MF-IS2</name>
    <dbReference type="NCBI Taxonomy" id="1400762"/>
    <lineage>
        <taxon>Eukaryota</taxon>
        <taxon>Fungi</taxon>
        <taxon>Dikarya</taxon>
        <taxon>Basidiomycota</taxon>
        <taxon>Agaricomycotina</taxon>
        <taxon>Agaricomycetes</taxon>
        <taxon>Agaricomycetidae</taxon>
        <taxon>Agaricales</taxon>
        <taxon>Agaricineae</taxon>
        <taxon>Agaricaceae</taxon>
        <taxon>Macrolepiota</taxon>
    </lineage>
</organism>
<name>A0A9P5X3P5_9AGAR</name>
<keyword evidence="2" id="KW-1185">Reference proteome</keyword>
<accession>A0A9P5X3P5</accession>
<dbReference type="EMBL" id="MU151423">
    <property type="protein sequence ID" value="KAF9443908.1"/>
    <property type="molecule type" value="Genomic_DNA"/>
</dbReference>
<protein>
    <submittedName>
        <fullName evidence="1">Uncharacterized protein</fullName>
    </submittedName>
</protein>
<evidence type="ECO:0000313" key="1">
    <source>
        <dbReference type="EMBL" id="KAF9443908.1"/>
    </source>
</evidence>
<sequence length="74" mass="8346">MGRWTQSDEDPARLPEGMKRVGYDSDTRRYTFQDSTGVLYQSEPGNAYGILTPVHEAVERNIQKARPNAFEPSG</sequence>
<dbReference type="Proteomes" id="UP000807342">
    <property type="component" value="Unassembled WGS sequence"/>
</dbReference>
<proteinExistence type="predicted"/>
<feature type="non-terminal residue" evidence="1">
    <location>
        <position position="74"/>
    </location>
</feature>
<comment type="caution">
    <text evidence="1">The sequence shown here is derived from an EMBL/GenBank/DDBJ whole genome shotgun (WGS) entry which is preliminary data.</text>
</comment>